<comment type="caution">
    <text evidence="3">The sequence shown here is derived from an EMBL/GenBank/DDBJ whole genome shotgun (WGS) entry which is preliminary data.</text>
</comment>
<protein>
    <submittedName>
        <fullName evidence="3">Class I SAM-dependent methyltransferase</fullName>
    </submittedName>
</protein>
<sequence length="272" mass="31042">MSDDLKKNSVERTLCIPLWCRALAVKKRPQILPDYDAVRILKEMGETQPPTVFYHMECACLAGAIRQYDFSKEIEGYLAQHPDAVVVEMGAGLSCLRRQMKNDHNLWINLDLPDVIACREKYIAPGTNERNIACDLTDAAWFDQIPYDPDKGAIFYAAGVLHYFSKLEVKRLITAMADRFPGAAFVFDTISDKEVKQGQGQVSSTDNAIQLTFYMNDAEKELPAWSDRLVHINQKSYLEGYPVEGVHYNFITKLYIRSKRGKLFMVHTEFKA</sequence>
<dbReference type="GO" id="GO:0032259">
    <property type="term" value="P:methylation"/>
    <property type="evidence" value="ECO:0007669"/>
    <property type="project" value="UniProtKB-KW"/>
</dbReference>
<gene>
    <name evidence="3" type="ORF">FRC53_09420</name>
</gene>
<dbReference type="InterPro" id="IPR029063">
    <property type="entry name" value="SAM-dependent_MTases_sf"/>
</dbReference>
<keyword evidence="4" id="KW-1185">Reference proteome</keyword>
<dbReference type="Pfam" id="PF04072">
    <property type="entry name" value="LCM"/>
    <property type="match status" value="1"/>
</dbReference>
<dbReference type="PANTHER" id="PTHR43619:SF2">
    <property type="entry name" value="S-ADENOSYL-L-METHIONINE-DEPENDENT METHYLTRANSFERASES SUPERFAMILY PROTEIN"/>
    <property type="match status" value="1"/>
</dbReference>
<evidence type="ECO:0000313" key="4">
    <source>
        <dbReference type="Proteomes" id="UP000473648"/>
    </source>
</evidence>
<dbReference type="AlphaFoldDB" id="A0A6L5GTK2"/>
<name>A0A6L5GTK2_9FIRM</name>
<evidence type="ECO:0000256" key="2">
    <source>
        <dbReference type="ARBA" id="ARBA00022679"/>
    </source>
</evidence>
<dbReference type="SUPFAM" id="SSF53335">
    <property type="entry name" value="S-adenosyl-L-methionine-dependent methyltransferases"/>
    <property type="match status" value="1"/>
</dbReference>
<organism evidence="3 4">
    <name type="scientific">Candidatus Pseudoramibacter fermentans</name>
    <dbReference type="NCBI Taxonomy" id="2594427"/>
    <lineage>
        <taxon>Bacteria</taxon>
        <taxon>Bacillati</taxon>
        <taxon>Bacillota</taxon>
        <taxon>Clostridia</taxon>
        <taxon>Eubacteriales</taxon>
        <taxon>Eubacteriaceae</taxon>
        <taxon>Pseudoramibacter</taxon>
    </lineage>
</organism>
<keyword evidence="2" id="KW-0808">Transferase</keyword>
<dbReference type="EMBL" id="VOGB01000005">
    <property type="protein sequence ID" value="MQM73611.1"/>
    <property type="molecule type" value="Genomic_DNA"/>
</dbReference>
<keyword evidence="1 3" id="KW-0489">Methyltransferase</keyword>
<proteinExistence type="predicted"/>
<accession>A0A6L5GTK2</accession>
<dbReference type="GO" id="GO:0008168">
    <property type="term" value="F:methyltransferase activity"/>
    <property type="evidence" value="ECO:0007669"/>
    <property type="project" value="UniProtKB-KW"/>
</dbReference>
<evidence type="ECO:0000313" key="3">
    <source>
        <dbReference type="EMBL" id="MQM73611.1"/>
    </source>
</evidence>
<dbReference type="InterPro" id="IPR007213">
    <property type="entry name" value="Ppm1/Ppm2/Tcmp"/>
</dbReference>
<dbReference type="Proteomes" id="UP000473648">
    <property type="component" value="Unassembled WGS sequence"/>
</dbReference>
<dbReference type="PANTHER" id="PTHR43619">
    <property type="entry name" value="S-ADENOSYL-L-METHIONINE-DEPENDENT METHYLTRANSFERASE YKTD-RELATED"/>
    <property type="match status" value="1"/>
</dbReference>
<dbReference type="Gene3D" id="3.40.50.150">
    <property type="entry name" value="Vaccinia Virus protein VP39"/>
    <property type="match status" value="1"/>
</dbReference>
<reference evidence="3" key="1">
    <citation type="journal article" date="2020" name="Appl. Environ. Microbiol.">
        <title>Medium-Chain Fatty Acid Synthesis by 'Candidatus Weimeria bifida' gen. nov., sp. nov., and 'Candidatus Pseudoramibacter fermentans' sp. nov.</title>
        <authorList>
            <person name="Scarborough M.J."/>
            <person name="Myers K.S."/>
            <person name="Donohue T.J."/>
            <person name="Noguera D.R."/>
        </authorList>
    </citation>
    <scope>NUCLEOTIDE SEQUENCE</scope>
    <source>
        <strain evidence="3">EUB1.1</strain>
    </source>
</reference>
<evidence type="ECO:0000256" key="1">
    <source>
        <dbReference type="ARBA" id="ARBA00022603"/>
    </source>
</evidence>